<evidence type="ECO:0000259" key="6">
    <source>
        <dbReference type="Pfam" id="PF00425"/>
    </source>
</evidence>
<feature type="domain" description="Chorismate-utilising enzyme C-terminal" evidence="6">
    <location>
        <begin position="133"/>
        <end position="399"/>
    </location>
</feature>
<evidence type="ECO:0000259" key="5">
    <source>
        <dbReference type="Pfam" id="PF00117"/>
    </source>
</evidence>
<dbReference type="Proteomes" id="UP000548304">
    <property type="component" value="Unassembled WGS sequence"/>
</dbReference>
<dbReference type="Pfam" id="PF00425">
    <property type="entry name" value="Chorismate_bind"/>
    <property type="match status" value="1"/>
</dbReference>
<dbReference type="PRINTS" id="PR00097">
    <property type="entry name" value="ANTSNTHASEII"/>
</dbReference>
<evidence type="ECO:0000256" key="3">
    <source>
        <dbReference type="ARBA" id="ARBA00023239"/>
    </source>
</evidence>
<evidence type="ECO:0000256" key="2">
    <source>
        <dbReference type="ARBA" id="ARBA00022962"/>
    </source>
</evidence>
<dbReference type="InterPro" id="IPR019999">
    <property type="entry name" value="Anth_synth_I-like"/>
</dbReference>
<dbReference type="Gene3D" id="3.40.50.880">
    <property type="match status" value="1"/>
</dbReference>
<dbReference type="Pfam" id="PF00117">
    <property type="entry name" value="GATase"/>
    <property type="match status" value="1"/>
</dbReference>
<evidence type="ECO:0000256" key="1">
    <source>
        <dbReference type="ARBA" id="ARBA00012266"/>
    </source>
</evidence>
<dbReference type="PANTHER" id="PTHR11236:SF49">
    <property type="entry name" value="ANTHRANILATE SYNTHASE COMPONENT 1"/>
    <property type="match status" value="1"/>
</dbReference>
<dbReference type="EC" id="4.1.3.27" evidence="1"/>
<dbReference type="InterPro" id="IPR017926">
    <property type="entry name" value="GATASE"/>
</dbReference>
<keyword evidence="7" id="KW-0032">Aminotransferase</keyword>
<accession>A0A852YXE1</accession>
<comment type="catalytic activity">
    <reaction evidence="4">
        <text>chorismate + L-glutamine = anthranilate + pyruvate + L-glutamate + H(+)</text>
        <dbReference type="Rhea" id="RHEA:21732"/>
        <dbReference type="ChEBI" id="CHEBI:15361"/>
        <dbReference type="ChEBI" id="CHEBI:15378"/>
        <dbReference type="ChEBI" id="CHEBI:16567"/>
        <dbReference type="ChEBI" id="CHEBI:29748"/>
        <dbReference type="ChEBI" id="CHEBI:29985"/>
        <dbReference type="ChEBI" id="CHEBI:58359"/>
        <dbReference type="EC" id="4.1.3.27"/>
    </reaction>
</comment>
<keyword evidence="3" id="KW-0456">Lyase</keyword>
<organism evidence="7 8">
    <name type="scientific">Actinopolyspora biskrensis</name>
    <dbReference type="NCBI Taxonomy" id="1470178"/>
    <lineage>
        <taxon>Bacteria</taxon>
        <taxon>Bacillati</taxon>
        <taxon>Actinomycetota</taxon>
        <taxon>Actinomycetes</taxon>
        <taxon>Actinopolysporales</taxon>
        <taxon>Actinopolysporaceae</taxon>
        <taxon>Actinopolyspora</taxon>
    </lineage>
</organism>
<dbReference type="GO" id="GO:0004049">
    <property type="term" value="F:anthranilate synthase activity"/>
    <property type="evidence" value="ECO:0007669"/>
    <property type="project" value="UniProtKB-EC"/>
</dbReference>
<gene>
    <name evidence="7" type="ORF">FHR84_000919</name>
</gene>
<sequence length="659" mass="72355">MSTGETETTGSAAELIDRLRSDDCPAFALLRRWDPEHDAPGPVEVLIGPVTTVEHLSEIPLPQGAPEQGTGHDALALVPFRQIRERGFDCHDDGTPLRVLRVEESHRLDTREVLDALPEDEVALHEDGFDVDDETYATTVKRIVHDEIATGEGANFVIRRDFTARIRNYHPDSALTLFRRLLRAEHGSYWTFLVHASPETDEQGGRTLVGASPEVHVRLDEGEAVMNPISGTYRYPDTGPDREGLLRFLADPKENAELSMVLDEELKMMSAVGDRGGRVHGPYLREMAHLAHTEFEIRGRTGMDARDVLRETSFAATVTGSPVENACRVIRRHEPSGRGYYAGALALFSRDSGGGQRLDSPILIRAADIAPDGRVRVPVGATLVRDSEPSSEVAETWTKAAGVLTALGVRQRAATSAAPTRPEGGFARDPLVAARLAARRDSLAPFWLRPREELPAPTGQALIIDTGDSFTAMLAQVFRSLGLDPVVRRYDTPPGELLDTRAELTVLGPGPGNPGDHDNARMVRLRELAHHLVHRARTKEHPLLGVCLGHQLIGRELGLPLLRKPRPHQGLQRDIDLFGQCTTVGFYNSFTAHADEDTTARLHTSGIELSRELETGEVHAFRAPHIAGVQFHPESVLTLDGRTTVRELVQRLSPGLIDS</sequence>
<evidence type="ECO:0000313" key="7">
    <source>
        <dbReference type="EMBL" id="NYH77605.1"/>
    </source>
</evidence>
<dbReference type="SUPFAM" id="SSF52317">
    <property type="entry name" value="Class I glutamine amidotransferase-like"/>
    <property type="match status" value="1"/>
</dbReference>
<keyword evidence="7" id="KW-0808">Transferase</keyword>
<dbReference type="GO" id="GO:0008483">
    <property type="term" value="F:transaminase activity"/>
    <property type="evidence" value="ECO:0007669"/>
    <property type="project" value="UniProtKB-KW"/>
</dbReference>
<evidence type="ECO:0000313" key="8">
    <source>
        <dbReference type="Proteomes" id="UP000548304"/>
    </source>
</evidence>
<name>A0A852YXE1_9ACTN</name>
<dbReference type="GO" id="GO:0000162">
    <property type="term" value="P:L-tryptophan biosynthetic process"/>
    <property type="evidence" value="ECO:0007669"/>
    <property type="project" value="TreeGrafter"/>
</dbReference>
<keyword evidence="8" id="KW-1185">Reference proteome</keyword>
<dbReference type="PROSITE" id="PS51273">
    <property type="entry name" value="GATASE_TYPE_1"/>
    <property type="match status" value="1"/>
</dbReference>
<dbReference type="RefSeq" id="WP_179534109.1">
    <property type="nucleotide sequence ID" value="NZ_JACBYW010000001.1"/>
</dbReference>
<protein>
    <recommendedName>
        <fullName evidence="1">anthranilate synthase</fullName>
        <ecNumber evidence="1">4.1.3.27</ecNumber>
    </recommendedName>
</protein>
<feature type="domain" description="Glutamine amidotransferase" evidence="5">
    <location>
        <begin position="462"/>
        <end position="646"/>
    </location>
</feature>
<dbReference type="AlphaFoldDB" id="A0A852YXE1"/>
<dbReference type="InterPro" id="IPR015890">
    <property type="entry name" value="Chorismate_C"/>
</dbReference>
<dbReference type="PANTHER" id="PTHR11236">
    <property type="entry name" value="AMINOBENZOATE/ANTHRANILATE SYNTHASE"/>
    <property type="match status" value="1"/>
</dbReference>
<dbReference type="SUPFAM" id="SSF56322">
    <property type="entry name" value="ADC synthase"/>
    <property type="match status" value="1"/>
</dbReference>
<dbReference type="InterPro" id="IPR006221">
    <property type="entry name" value="TrpG/PapA_dom"/>
</dbReference>
<keyword evidence="2" id="KW-0315">Glutamine amidotransferase</keyword>
<dbReference type="Gene3D" id="3.60.120.10">
    <property type="entry name" value="Anthranilate synthase"/>
    <property type="match status" value="1"/>
</dbReference>
<dbReference type="InterPro" id="IPR005801">
    <property type="entry name" value="ADC_synthase"/>
</dbReference>
<dbReference type="CDD" id="cd01743">
    <property type="entry name" value="GATase1_Anthranilate_Synthase"/>
    <property type="match status" value="1"/>
</dbReference>
<proteinExistence type="predicted"/>
<dbReference type="InterPro" id="IPR029062">
    <property type="entry name" value="Class_I_gatase-like"/>
</dbReference>
<comment type="caution">
    <text evidence="7">The sequence shown here is derived from an EMBL/GenBank/DDBJ whole genome shotgun (WGS) entry which is preliminary data.</text>
</comment>
<reference evidence="7 8" key="1">
    <citation type="submission" date="2020-07" db="EMBL/GenBank/DDBJ databases">
        <title>Genomic Encyclopedia of Type Strains, Phase III (KMG-III): the genomes of soil and plant-associated and newly described type strains.</title>
        <authorList>
            <person name="Whitman W."/>
        </authorList>
    </citation>
    <scope>NUCLEOTIDE SEQUENCE [LARGE SCALE GENOMIC DNA]</scope>
    <source>
        <strain evidence="7 8">CECT 8576</strain>
    </source>
</reference>
<evidence type="ECO:0000256" key="4">
    <source>
        <dbReference type="ARBA" id="ARBA00047683"/>
    </source>
</evidence>
<dbReference type="EMBL" id="JACBYW010000001">
    <property type="protein sequence ID" value="NYH77605.1"/>
    <property type="molecule type" value="Genomic_DNA"/>
</dbReference>